<gene>
    <name evidence="1" type="ORF">NQ176_g3427</name>
</gene>
<reference evidence="1" key="1">
    <citation type="submission" date="2022-08" db="EMBL/GenBank/DDBJ databases">
        <title>Genome Sequence of Lecanicillium fungicola.</title>
        <authorList>
            <person name="Buettner E."/>
        </authorList>
    </citation>
    <scope>NUCLEOTIDE SEQUENCE</scope>
    <source>
        <strain evidence="1">Babe33</strain>
    </source>
</reference>
<keyword evidence="2" id="KW-1185">Reference proteome</keyword>
<evidence type="ECO:0000313" key="2">
    <source>
        <dbReference type="Proteomes" id="UP001143910"/>
    </source>
</evidence>
<accession>A0ACC1NK14</accession>
<evidence type="ECO:0000313" key="1">
    <source>
        <dbReference type="EMBL" id="KAJ2979148.1"/>
    </source>
</evidence>
<sequence>MLNEVNELKPGSLASGGLAQLIIRNEKPERAASKTQMHETWSEIKKCLLMGISQKERGVLPAQQNAQIQWAESSANCSCSQLPEIFLAWAVATVFGTTSPQHLNDLFESLQTSPCPANCPIGKRQQVVAHLATAMALRFEAQLETLPEDGSTKGFSFQARQANTEGQFSGPIPRSLFPVMQAAGPSLRSLPADRPLLRTEFDFSSLQLPSNIQNESTEVAVPISNTHGQVLSHAEEHNAIPSRQSQRGSEGEAQFENEHNSTRRPVQACQVSSRPDFGMQKSPDQSCGRQKFGFPMAERQNTGSSCSGNSSPAPSENTHRGHPSTRNGRRSRSKHRSSHIPTQHCGDLEGYGSFAASEVSRTPPSQLRLTRRGRSGTGISTSASPLPCRASSRTSNISRKRVLTGADHHGSEPDRKRFAMDQAVKHWNECMQLATEESAQAKSTIKTLKRRIQQQEDDLHAAQKALQVGSASFQGLKSKYKELQAKDTQVLEDKKGLEVQLQDLQAKYDNLQNQVGEMSTKYSGCKDKLNDAISEQRDLFNKSRDFYRNLEDQLKHDDEQRQHDAAAVENALQICQQKRQELENVIDQMESNNERKKFEYDHMVLSLEKDTEHYRTRFESEKKRNDLMEDEMRLNRLTDSLVKGIDSRLSEVSRNLRRLDSGQDAVVLELHGINTRIGHLPNMGHVAELKSQLCASSTRLRSLEALVESRLLPSIECLTAGQINLRVMMEPLAKSLESGLAKLHDRVHIGATELTKRLAISDDKQAQIIQSLAQVWAGQADVSSRMESVNNRLENIAGSISADNSLGASMTSLFEMAHKTSEVGERLLATQEETQKLAQRKEEVLLSKINAKFSNHNDILAEKFDELKEEFMANLAKVEADLARPTTSTEPKEFANRQSVDTQTLRDVEQVRADLKRVESKLSKVDNVPSSLQKIYELSLIIQETSKYMEKEEDWIRNGLEDQTPDADMMEMMESSTSRSPTSQSSNYPAVCLSSSSEESTDSNSAESQGRKVIVHSPGPRVDSPLRVSAAQEQRRRRESAKPKSILKGSQERVPKTRLPCKSSGNSIGPHENTIDGIRAAFVQSPPARKAHGFTSIAEYKVLSKAMTSQRDHAQIGDLAEVGREVGSSVGITAIAAVV</sequence>
<dbReference type="Proteomes" id="UP001143910">
    <property type="component" value="Unassembled WGS sequence"/>
</dbReference>
<name>A0ACC1NK14_9HYPO</name>
<comment type="caution">
    <text evidence="1">The sequence shown here is derived from an EMBL/GenBank/DDBJ whole genome shotgun (WGS) entry which is preliminary data.</text>
</comment>
<organism evidence="1 2">
    <name type="scientific">Zarea fungicola</name>
    <dbReference type="NCBI Taxonomy" id="93591"/>
    <lineage>
        <taxon>Eukaryota</taxon>
        <taxon>Fungi</taxon>
        <taxon>Dikarya</taxon>
        <taxon>Ascomycota</taxon>
        <taxon>Pezizomycotina</taxon>
        <taxon>Sordariomycetes</taxon>
        <taxon>Hypocreomycetidae</taxon>
        <taxon>Hypocreales</taxon>
        <taxon>Cordycipitaceae</taxon>
        <taxon>Zarea</taxon>
    </lineage>
</organism>
<protein>
    <submittedName>
        <fullName evidence="1">Uncharacterized protein</fullName>
    </submittedName>
</protein>
<proteinExistence type="predicted"/>
<dbReference type="EMBL" id="JANJQO010000310">
    <property type="protein sequence ID" value="KAJ2979148.1"/>
    <property type="molecule type" value="Genomic_DNA"/>
</dbReference>